<evidence type="ECO:0000256" key="3">
    <source>
        <dbReference type="ARBA" id="ARBA00023163"/>
    </source>
</evidence>
<keyword evidence="1" id="KW-0805">Transcription regulation</keyword>
<dbReference type="RefSeq" id="WP_265674345.1">
    <property type="nucleotide sequence ID" value="NZ_JAKRRY010000007.1"/>
</dbReference>
<gene>
    <name evidence="5" type="ORF">MD535_07960</name>
</gene>
<evidence type="ECO:0000256" key="2">
    <source>
        <dbReference type="ARBA" id="ARBA00023125"/>
    </source>
</evidence>
<dbReference type="SMART" id="SM00342">
    <property type="entry name" value="HTH_ARAC"/>
    <property type="match status" value="1"/>
</dbReference>
<keyword evidence="3" id="KW-0804">Transcription</keyword>
<keyword evidence="6" id="KW-1185">Reference proteome</keyword>
<proteinExistence type="predicted"/>
<sequence length="265" mass="29870">MAEPKVWIRAGIMMMYGSSIDADYHRHHAIQLVWPKPESRCTLCLRAETLSSNGLSHVVSKEIAAPMILASNVEHQLQMEEGWIVLLEPSGELGAAMNQLLAQRPIEMLPKLHFSRPRASDIKLDDVAIHLLSLLEHLKQPSPFYLNNNSNIIDPRIKRLVDELYQCVGVTCLKPNAWRAADVAATLALSESRFLHLFRQEVGIPWRPYLLWCRMICAVEAVLAGQSATEAAYMAGFSDSAHLSRTFRHTFGMTIRQANAVFRRS</sequence>
<dbReference type="SUPFAM" id="SSF46689">
    <property type="entry name" value="Homeodomain-like"/>
    <property type="match status" value="1"/>
</dbReference>
<dbReference type="GO" id="GO:0003700">
    <property type="term" value="F:DNA-binding transcription factor activity"/>
    <property type="evidence" value="ECO:0007669"/>
    <property type="project" value="InterPro"/>
</dbReference>
<dbReference type="GO" id="GO:0043565">
    <property type="term" value="F:sequence-specific DNA binding"/>
    <property type="evidence" value="ECO:0007669"/>
    <property type="project" value="InterPro"/>
</dbReference>
<evidence type="ECO:0000256" key="1">
    <source>
        <dbReference type="ARBA" id="ARBA00023015"/>
    </source>
</evidence>
<dbReference type="EMBL" id="JAKRRY010000007">
    <property type="protein sequence ID" value="MCW8345941.1"/>
    <property type="molecule type" value="Genomic_DNA"/>
</dbReference>
<dbReference type="Gene3D" id="1.10.10.60">
    <property type="entry name" value="Homeodomain-like"/>
    <property type="match status" value="1"/>
</dbReference>
<organism evidence="5 6">
    <name type="scientific">Vibrio qingdaonensis</name>
    <dbReference type="NCBI Taxonomy" id="2829491"/>
    <lineage>
        <taxon>Bacteria</taxon>
        <taxon>Pseudomonadati</taxon>
        <taxon>Pseudomonadota</taxon>
        <taxon>Gammaproteobacteria</taxon>
        <taxon>Vibrionales</taxon>
        <taxon>Vibrionaceae</taxon>
        <taxon>Vibrio</taxon>
    </lineage>
</organism>
<dbReference type="PANTHER" id="PTHR46796">
    <property type="entry name" value="HTH-TYPE TRANSCRIPTIONAL ACTIVATOR RHAS-RELATED"/>
    <property type="match status" value="1"/>
</dbReference>
<name>A0A9X3CM64_9VIBR</name>
<dbReference type="AlphaFoldDB" id="A0A9X3CM64"/>
<protein>
    <submittedName>
        <fullName evidence="5">Helix-turn-helix transcriptional regulator</fullName>
    </submittedName>
</protein>
<dbReference type="InterPro" id="IPR050204">
    <property type="entry name" value="AraC_XylS_family_regulators"/>
</dbReference>
<keyword evidence="2" id="KW-0238">DNA-binding</keyword>
<accession>A0A9X3CM64</accession>
<evidence type="ECO:0000259" key="4">
    <source>
        <dbReference type="PROSITE" id="PS01124"/>
    </source>
</evidence>
<dbReference type="InterPro" id="IPR009057">
    <property type="entry name" value="Homeodomain-like_sf"/>
</dbReference>
<dbReference type="InterPro" id="IPR018060">
    <property type="entry name" value="HTH_AraC"/>
</dbReference>
<comment type="caution">
    <text evidence="5">The sequence shown here is derived from an EMBL/GenBank/DDBJ whole genome shotgun (WGS) entry which is preliminary data.</text>
</comment>
<reference evidence="5" key="1">
    <citation type="submission" date="2022-02" db="EMBL/GenBank/DDBJ databases">
        <title>Vibrio sp. nov, a new bacterium isolated from seawater.</title>
        <authorList>
            <person name="Yuan Y."/>
        </authorList>
    </citation>
    <scope>NUCLEOTIDE SEQUENCE</scope>
    <source>
        <strain evidence="5">ZSDZ65</strain>
    </source>
</reference>
<dbReference type="Proteomes" id="UP001155587">
    <property type="component" value="Unassembled WGS sequence"/>
</dbReference>
<feature type="domain" description="HTH araC/xylS-type" evidence="4">
    <location>
        <begin position="162"/>
        <end position="261"/>
    </location>
</feature>
<dbReference type="PROSITE" id="PS01124">
    <property type="entry name" value="HTH_ARAC_FAMILY_2"/>
    <property type="match status" value="1"/>
</dbReference>
<dbReference type="Pfam" id="PF12833">
    <property type="entry name" value="HTH_18"/>
    <property type="match status" value="1"/>
</dbReference>
<evidence type="ECO:0000313" key="6">
    <source>
        <dbReference type="Proteomes" id="UP001155587"/>
    </source>
</evidence>
<evidence type="ECO:0000313" key="5">
    <source>
        <dbReference type="EMBL" id="MCW8345941.1"/>
    </source>
</evidence>